<evidence type="ECO:0000313" key="1">
    <source>
        <dbReference type="EMBL" id="CAL1391042.1"/>
    </source>
</evidence>
<accession>A0AAV2EZ52</accession>
<name>A0AAV2EZ52_9ROSI</name>
<dbReference type="AlphaFoldDB" id="A0AAV2EZ52"/>
<evidence type="ECO:0000313" key="2">
    <source>
        <dbReference type="Proteomes" id="UP001497516"/>
    </source>
</evidence>
<evidence type="ECO:0008006" key="3">
    <source>
        <dbReference type="Google" id="ProtNLM"/>
    </source>
</evidence>
<proteinExistence type="predicted"/>
<protein>
    <recommendedName>
        <fullName evidence="3">Secreted protein</fullName>
    </recommendedName>
</protein>
<organism evidence="1 2">
    <name type="scientific">Linum trigynum</name>
    <dbReference type="NCBI Taxonomy" id="586398"/>
    <lineage>
        <taxon>Eukaryota</taxon>
        <taxon>Viridiplantae</taxon>
        <taxon>Streptophyta</taxon>
        <taxon>Embryophyta</taxon>
        <taxon>Tracheophyta</taxon>
        <taxon>Spermatophyta</taxon>
        <taxon>Magnoliopsida</taxon>
        <taxon>eudicotyledons</taxon>
        <taxon>Gunneridae</taxon>
        <taxon>Pentapetalae</taxon>
        <taxon>rosids</taxon>
        <taxon>fabids</taxon>
        <taxon>Malpighiales</taxon>
        <taxon>Linaceae</taxon>
        <taxon>Linum</taxon>
    </lineage>
</organism>
<keyword evidence="2" id="KW-1185">Reference proteome</keyword>
<dbReference type="Proteomes" id="UP001497516">
    <property type="component" value="Chromosome 5"/>
</dbReference>
<gene>
    <name evidence="1" type="ORF">LTRI10_LOCUS31789</name>
</gene>
<sequence length="91" mass="9958">MWVLLGWSSVCGSESSPVVAMEIGSAVAFEPLQNPISLPGPSAFSAWSILVHILLHRHVIFNPRFTVMDVFEQSPGGGTWLCFAQQSWISI</sequence>
<reference evidence="1 2" key="1">
    <citation type="submission" date="2024-04" db="EMBL/GenBank/DDBJ databases">
        <authorList>
            <person name="Fracassetti M."/>
        </authorList>
    </citation>
    <scope>NUCLEOTIDE SEQUENCE [LARGE SCALE GENOMIC DNA]</scope>
</reference>
<dbReference type="EMBL" id="OZ034818">
    <property type="protein sequence ID" value="CAL1391042.1"/>
    <property type="molecule type" value="Genomic_DNA"/>
</dbReference>